<dbReference type="PANTHER" id="PTHR12558">
    <property type="entry name" value="CELL DIVISION CYCLE 16,23,27"/>
    <property type="match status" value="1"/>
</dbReference>
<evidence type="ECO:0008006" key="3">
    <source>
        <dbReference type="Google" id="ProtNLM"/>
    </source>
</evidence>
<name>A0A0S2M2E7_9MICC</name>
<gene>
    <name evidence="1" type="ORF">AS189_15735</name>
</gene>
<proteinExistence type="predicted"/>
<evidence type="ECO:0000313" key="2">
    <source>
        <dbReference type="Proteomes" id="UP000059574"/>
    </source>
</evidence>
<dbReference type="InterPro" id="IPR019734">
    <property type="entry name" value="TPR_rpt"/>
</dbReference>
<dbReference type="InterPro" id="IPR011990">
    <property type="entry name" value="TPR-like_helical_dom_sf"/>
</dbReference>
<sequence length="254" mass="27825">MDFQSSVEMIQSGDPDGLFNAANDLRQISKSEAVEVLYQLAIAHGVNEAYLNYGTLLHDMNRSKEALVQFKKAHAAGDPNAAFALGEVNWEMGRHTEAIKWLQLAGSNPFVPLRLASSYRATGDELSAVKVLREGSENSAEAAVEYIITTNELDLDSAINLLEKHLQNGEVDVLVVLADLYSKAGNTAKEIELLRRSVEAGEPNALHNLGLALWQSGNTREGKSLLKKAAQKGDKLSSKVLHEIRGKQRHVQLK</sequence>
<dbReference type="Pfam" id="PF13181">
    <property type="entry name" value="TPR_8"/>
    <property type="match status" value="1"/>
</dbReference>
<reference evidence="1 2" key="2">
    <citation type="journal article" date="2016" name="J. Biotechnol.">
        <title>Complete genome sequence of Arthrobacter alpinus ERGS4:06, a yellow pigmented bacterium tolerant to cold and radiations isolated from Sikkim Himalaya.</title>
        <authorList>
            <person name="Kumar R."/>
            <person name="Singh D."/>
            <person name="Swarnkar M.K."/>
            <person name="Singh A.K."/>
            <person name="Kumar S."/>
        </authorList>
    </citation>
    <scope>NUCLEOTIDE SEQUENCE [LARGE SCALE GENOMIC DNA]</scope>
    <source>
        <strain evidence="1 2">ERGS4:06</strain>
    </source>
</reference>
<dbReference type="EMBL" id="CP013200">
    <property type="protein sequence ID" value="ALO67664.1"/>
    <property type="molecule type" value="Genomic_DNA"/>
</dbReference>
<dbReference type="Pfam" id="PF13432">
    <property type="entry name" value="TPR_16"/>
    <property type="match status" value="1"/>
</dbReference>
<dbReference type="AlphaFoldDB" id="A0A0S2M2E7"/>
<protein>
    <recommendedName>
        <fullName evidence="3">Tetratricopeptide repeat-containing protein</fullName>
    </recommendedName>
</protein>
<dbReference type="Gene3D" id="1.25.40.10">
    <property type="entry name" value="Tetratricopeptide repeat domain"/>
    <property type="match status" value="2"/>
</dbReference>
<reference evidence="2" key="1">
    <citation type="submission" date="2015-11" db="EMBL/GenBank/DDBJ databases">
        <authorList>
            <person name="Kumar R."/>
            <person name="Singh D."/>
            <person name="Swarnkar M.K."/>
            <person name="Singh A.K."/>
            <person name="Kumar S."/>
        </authorList>
    </citation>
    <scope>NUCLEOTIDE SEQUENCE [LARGE SCALE GENOMIC DNA]</scope>
    <source>
        <strain evidence="2">ERGS4:06</strain>
    </source>
</reference>
<dbReference type="PANTHER" id="PTHR12558:SF13">
    <property type="entry name" value="CELL DIVISION CYCLE PROTEIN 27 HOMOLOG"/>
    <property type="match status" value="1"/>
</dbReference>
<evidence type="ECO:0000313" key="1">
    <source>
        <dbReference type="EMBL" id="ALO67664.1"/>
    </source>
</evidence>
<dbReference type="Proteomes" id="UP000059574">
    <property type="component" value="Chromosome"/>
</dbReference>
<organism evidence="1 2">
    <name type="scientific">Arthrobacter alpinus</name>
    <dbReference type="NCBI Taxonomy" id="656366"/>
    <lineage>
        <taxon>Bacteria</taxon>
        <taxon>Bacillati</taxon>
        <taxon>Actinomycetota</taxon>
        <taxon>Actinomycetes</taxon>
        <taxon>Micrococcales</taxon>
        <taxon>Micrococcaceae</taxon>
        <taxon>Arthrobacter</taxon>
    </lineage>
</organism>
<accession>A0A0S2M2E7</accession>
<dbReference type="SUPFAM" id="SSF81901">
    <property type="entry name" value="HCP-like"/>
    <property type="match status" value="1"/>
</dbReference>